<evidence type="ECO:0000259" key="8">
    <source>
        <dbReference type="Pfam" id="PF02687"/>
    </source>
</evidence>
<evidence type="ECO:0000256" key="3">
    <source>
        <dbReference type="ARBA" id="ARBA00022475"/>
    </source>
</evidence>
<evidence type="ECO:0000313" key="10">
    <source>
        <dbReference type="EMBL" id="OGZ55513.1"/>
    </source>
</evidence>
<dbReference type="Pfam" id="PF12704">
    <property type="entry name" value="MacB_PCD"/>
    <property type="match status" value="1"/>
</dbReference>
<feature type="transmembrane region" description="Helical" evidence="7">
    <location>
        <begin position="382"/>
        <end position="405"/>
    </location>
</feature>
<evidence type="ECO:0000256" key="5">
    <source>
        <dbReference type="ARBA" id="ARBA00022989"/>
    </source>
</evidence>
<dbReference type="Proteomes" id="UP000178186">
    <property type="component" value="Unassembled WGS sequence"/>
</dbReference>
<keyword evidence="6 7" id="KW-0472">Membrane</keyword>
<comment type="similarity">
    <text evidence="2">Belongs to the ABC-4 integral membrane protein family. LolC/E subfamily.</text>
</comment>
<evidence type="ECO:0000256" key="1">
    <source>
        <dbReference type="ARBA" id="ARBA00004651"/>
    </source>
</evidence>
<dbReference type="AlphaFoldDB" id="A0A1G2GZ83"/>
<comment type="subcellular location">
    <subcellularLocation>
        <location evidence="1">Cell membrane</location>
        <topology evidence="1">Multi-pass membrane protein</topology>
    </subcellularLocation>
</comment>
<proteinExistence type="inferred from homology"/>
<keyword evidence="3" id="KW-1003">Cell membrane</keyword>
<dbReference type="PANTHER" id="PTHR30489:SF0">
    <property type="entry name" value="LIPOPROTEIN-RELEASING SYSTEM TRANSMEMBRANE PROTEIN LOLE"/>
    <property type="match status" value="1"/>
</dbReference>
<evidence type="ECO:0000256" key="7">
    <source>
        <dbReference type="SAM" id="Phobius"/>
    </source>
</evidence>
<evidence type="ECO:0000313" key="11">
    <source>
        <dbReference type="Proteomes" id="UP000178186"/>
    </source>
</evidence>
<dbReference type="STRING" id="1802128.A3H64_02105"/>
<protein>
    <submittedName>
        <fullName evidence="10">Uncharacterized protein</fullName>
    </submittedName>
</protein>
<feature type="transmembrane region" description="Helical" evidence="7">
    <location>
        <begin position="21"/>
        <end position="51"/>
    </location>
</feature>
<evidence type="ECO:0000256" key="2">
    <source>
        <dbReference type="ARBA" id="ARBA00005236"/>
    </source>
</evidence>
<dbReference type="InterPro" id="IPR051447">
    <property type="entry name" value="Lipoprotein-release_system"/>
</dbReference>
<feature type="transmembrane region" description="Helical" evidence="7">
    <location>
        <begin position="340"/>
        <end position="362"/>
    </location>
</feature>
<dbReference type="Pfam" id="PF02687">
    <property type="entry name" value="FtsX"/>
    <property type="match status" value="1"/>
</dbReference>
<organism evidence="10 11">
    <name type="scientific">Candidatus Ryanbacteria bacterium RIFCSPLOWO2_02_FULL_45_11c</name>
    <dbReference type="NCBI Taxonomy" id="1802128"/>
    <lineage>
        <taxon>Bacteria</taxon>
        <taxon>Candidatus Ryaniibacteriota</taxon>
    </lineage>
</organism>
<keyword evidence="4 7" id="KW-0812">Transmembrane</keyword>
<name>A0A1G2GZ83_9BACT</name>
<evidence type="ECO:0000256" key="4">
    <source>
        <dbReference type="ARBA" id="ARBA00022692"/>
    </source>
</evidence>
<evidence type="ECO:0000256" key="6">
    <source>
        <dbReference type="ARBA" id="ARBA00023136"/>
    </source>
</evidence>
<feature type="transmembrane region" description="Helical" evidence="7">
    <location>
        <begin position="289"/>
        <end position="311"/>
    </location>
</feature>
<keyword evidence="5 7" id="KW-1133">Transmembrane helix</keyword>
<dbReference type="EMBL" id="MHNY01000027">
    <property type="protein sequence ID" value="OGZ55513.1"/>
    <property type="molecule type" value="Genomic_DNA"/>
</dbReference>
<evidence type="ECO:0000259" key="9">
    <source>
        <dbReference type="Pfam" id="PF12704"/>
    </source>
</evidence>
<dbReference type="InterPro" id="IPR025857">
    <property type="entry name" value="MacB_PCD"/>
</dbReference>
<sequence>MISLLNIRIGFFLALRQVRRASIWTTSLIIFVMVLTFLNLVVVSGILVGLIQGAVDQARFEFTSDVIISAPDDKQYIENSTNLITLISSFPEVQAVSPRYSRGAVLEANYKTRKETEKRNTANAQIFGIDPAREDAVTHLSASVTEGSYLTASDYDYVIIGQFLLSQYVPVDDPNFAALHNVNVGSKIRIQVGDVTREVTIKGIIKSKVDALTRNVFMVDSQFRSMIGRNDGNVGQIAVLLRQGTDPALVRDKLKQSGVDSYAKVQTYVDAQPQFLKDIINTFNMLGTVFSSMGLVVASITIFIVVFINAITRRKYIGIMKGIGIDGGAIRVSYVFQSAFYALVGSAIGLLLVYGFLVPFINEHPIDFPFSDGILVAPVDETFIRVGLLVFSTIIAGYIPAWMIIRKNTLDSILGRN</sequence>
<accession>A0A1G2GZ83</accession>
<reference evidence="10 11" key="1">
    <citation type="journal article" date="2016" name="Nat. Commun.">
        <title>Thousands of microbial genomes shed light on interconnected biogeochemical processes in an aquifer system.</title>
        <authorList>
            <person name="Anantharaman K."/>
            <person name="Brown C.T."/>
            <person name="Hug L.A."/>
            <person name="Sharon I."/>
            <person name="Castelle C.J."/>
            <person name="Probst A.J."/>
            <person name="Thomas B.C."/>
            <person name="Singh A."/>
            <person name="Wilkins M.J."/>
            <person name="Karaoz U."/>
            <person name="Brodie E.L."/>
            <person name="Williams K.H."/>
            <person name="Hubbard S.S."/>
            <person name="Banfield J.F."/>
        </authorList>
    </citation>
    <scope>NUCLEOTIDE SEQUENCE [LARGE SCALE GENOMIC DNA]</scope>
</reference>
<dbReference type="InterPro" id="IPR003838">
    <property type="entry name" value="ABC3_permease_C"/>
</dbReference>
<comment type="caution">
    <text evidence="10">The sequence shown here is derived from an EMBL/GenBank/DDBJ whole genome shotgun (WGS) entry which is preliminary data.</text>
</comment>
<dbReference type="PANTHER" id="PTHR30489">
    <property type="entry name" value="LIPOPROTEIN-RELEASING SYSTEM TRANSMEMBRANE PROTEIN LOLE"/>
    <property type="match status" value="1"/>
</dbReference>
<feature type="domain" description="ABC3 transporter permease C-terminal" evidence="8">
    <location>
        <begin position="289"/>
        <end position="408"/>
    </location>
</feature>
<dbReference type="GO" id="GO:0044874">
    <property type="term" value="P:lipoprotein localization to outer membrane"/>
    <property type="evidence" value="ECO:0007669"/>
    <property type="project" value="TreeGrafter"/>
</dbReference>
<dbReference type="GO" id="GO:0098797">
    <property type="term" value="C:plasma membrane protein complex"/>
    <property type="evidence" value="ECO:0007669"/>
    <property type="project" value="TreeGrafter"/>
</dbReference>
<feature type="domain" description="MacB-like periplasmic core" evidence="9">
    <location>
        <begin position="46"/>
        <end position="256"/>
    </location>
</feature>
<gene>
    <name evidence="10" type="ORF">A3H64_02105</name>
</gene>